<reference evidence="1 2" key="1">
    <citation type="journal article" date="2024" name="Int. J. Syst. Evol. Microbiol.">
        <title>Clostridium omnivorum sp. nov., isolated from anoxic soil under the treatment of reductive soil disinfestation.</title>
        <authorList>
            <person name="Ueki A."/>
            <person name="Tonouchi A."/>
            <person name="Kaku N."/>
            <person name="Honma S."/>
            <person name="Ueki K."/>
        </authorList>
    </citation>
    <scope>NUCLEOTIDE SEQUENCE [LARGE SCALE GENOMIC DNA]</scope>
    <source>
        <strain evidence="1 2">E14</strain>
    </source>
</reference>
<sequence>MAIRSSDIKKIINQYMPKQKWIPISDIQALIEAHYKLREADYTPHTITGVTNYPMWKKRIQCTLANLKISGQILHNPANHEYFIQ</sequence>
<comment type="caution">
    <text evidence="1">The sequence shown here is derived from an EMBL/GenBank/DDBJ whole genome shotgun (WGS) entry which is preliminary data.</text>
</comment>
<evidence type="ECO:0000313" key="1">
    <source>
        <dbReference type="EMBL" id="GLC29992.1"/>
    </source>
</evidence>
<keyword evidence="2" id="KW-1185">Reference proteome</keyword>
<proteinExistence type="predicted"/>
<dbReference type="Proteomes" id="UP001208567">
    <property type="component" value="Unassembled WGS sequence"/>
</dbReference>
<evidence type="ECO:0000313" key="2">
    <source>
        <dbReference type="Proteomes" id="UP001208567"/>
    </source>
</evidence>
<dbReference type="EMBL" id="BRXR01000001">
    <property type="protein sequence ID" value="GLC29992.1"/>
    <property type="molecule type" value="Genomic_DNA"/>
</dbReference>
<gene>
    <name evidence="1" type="ORF">bsdE14_14020</name>
</gene>
<accession>A0ABQ5N445</accession>
<organism evidence="1 2">
    <name type="scientific">Clostridium omnivorum</name>
    <dbReference type="NCBI Taxonomy" id="1604902"/>
    <lineage>
        <taxon>Bacteria</taxon>
        <taxon>Bacillati</taxon>
        <taxon>Bacillota</taxon>
        <taxon>Clostridia</taxon>
        <taxon>Eubacteriales</taxon>
        <taxon>Clostridiaceae</taxon>
        <taxon>Clostridium</taxon>
    </lineage>
</organism>
<name>A0ABQ5N445_9CLOT</name>
<dbReference type="RefSeq" id="WP_264849263.1">
    <property type="nucleotide sequence ID" value="NZ_BRXR01000001.1"/>
</dbReference>
<protein>
    <submittedName>
        <fullName evidence="1">Uncharacterized protein</fullName>
    </submittedName>
</protein>